<evidence type="ECO:0000313" key="3">
    <source>
        <dbReference type="EMBL" id="HGU59347.1"/>
    </source>
</evidence>
<dbReference type="AlphaFoldDB" id="A0A7C4S5I5"/>
<feature type="domain" description="PLD phosphodiesterase" evidence="1">
    <location>
        <begin position="116"/>
        <end position="138"/>
    </location>
</feature>
<dbReference type="GO" id="GO:0003824">
    <property type="term" value="F:catalytic activity"/>
    <property type="evidence" value="ECO:0007669"/>
    <property type="project" value="InterPro"/>
</dbReference>
<sequence length="178" mass="20836">MLRDLLRSRLEKGPILKRLKEEFFKAAMQLLDADEFLVAFRKDLEGMKHYVLIVSPFLNRFAVEKFCNLKEVQKAIEDGKRVVVVTRPSNTGEVEKPDEHRECIEMLEKAGVKVVEKSRFHFKAVIIDDSTIYIGSINPLQIVTLRYVPADYMMRFVSEAFVDEVLEKFMPDHQEWLK</sequence>
<dbReference type="SUPFAM" id="SSF56024">
    <property type="entry name" value="Phospholipase D/nuclease"/>
    <property type="match status" value="1"/>
</dbReference>
<dbReference type="PROSITE" id="PS50035">
    <property type="entry name" value="PLD"/>
    <property type="match status" value="1"/>
</dbReference>
<evidence type="ECO:0000313" key="2">
    <source>
        <dbReference type="EMBL" id="HGE66475.1"/>
    </source>
</evidence>
<dbReference type="Gene3D" id="3.30.870.10">
    <property type="entry name" value="Endonuclease Chain A"/>
    <property type="match status" value="1"/>
</dbReference>
<dbReference type="EMBL" id="DTPI01000030">
    <property type="protein sequence ID" value="HGE66475.1"/>
    <property type="molecule type" value="Genomic_DNA"/>
</dbReference>
<dbReference type="InterPro" id="IPR001736">
    <property type="entry name" value="PLipase_D/transphosphatidylase"/>
</dbReference>
<comment type="caution">
    <text evidence="3">The sequence shown here is derived from an EMBL/GenBank/DDBJ whole genome shotgun (WGS) entry which is preliminary data.</text>
</comment>
<dbReference type="CDD" id="cd09126">
    <property type="entry name" value="PLDc_C_DEXD_like"/>
    <property type="match status" value="1"/>
</dbReference>
<evidence type="ECO:0000259" key="1">
    <source>
        <dbReference type="PROSITE" id="PS50035"/>
    </source>
</evidence>
<reference evidence="3" key="1">
    <citation type="journal article" date="2020" name="mSystems">
        <title>Genome- and Community-Level Interaction Insights into Carbon Utilization and Element Cycling Functions of Hydrothermarchaeota in Hydrothermal Sediment.</title>
        <authorList>
            <person name="Zhou Z."/>
            <person name="Liu Y."/>
            <person name="Xu W."/>
            <person name="Pan J."/>
            <person name="Luo Z.H."/>
            <person name="Li M."/>
        </authorList>
    </citation>
    <scope>NUCLEOTIDE SEQUENCE [LARGE SCALE GENOMIC DNA]</scope>
    <source>
        <strain evidence="3">SpSt-62</strain>
        <strain evidence="2">SpSt-97</strain>
    </source>
</reference>
<name>A0A7C4S5I5_9EURY</name>
<protein>
    <recommendedName>
        <fullName evidence="1">PLD phosphodiesterase domain-containing protein</fullName>
    </recommendedName>
</protein>
<organism evidence="3">
    <name type="scientific">Geoglobus ahangari</name>
    <dbReference type="NCBI Taxonomy" id="113653"/>
    <lineage>
        <taxon>Archaea</taxon>
        <taxon>Methanobacteriati</taxon>
        <taxon>Methanobacteriota</taxon>
        <taxon>Archaeoglobi</taxon>
        <taxon>Archaeoglobales</taxon>
        <taxon>Archaeoglobaceae</taxon>
        <taxon>Geoglobus</taxon>
    </lineage>
</organism>
<dbReference type="EMBL" id="DTAK01000025">
    <property type="protein sequence ID" value="HGU59347.1"/>
    <property type="molecule type" value="Genomic_DNA"/>
</dbReference>
<proteinExistence type="predicted"/>
<accession>A0A7C4S5I5</accession>
<gene>
    <name evidence="3" type="ORF">ENT89_04075</name>
    <name evidence="2" type="ORF">ENX77_05075</name>
</gene>
<dbReference type="InterPro" id="IPR025202">
    <property type="entry name" value="PLD-like_dom"/>
</dbReference>
<dbReference type="Pfam" id="PF13091">
    <property type="entry name" value="PLDc_2"/>
    <property type="match status" value="1"/>
</dbReference>